<dbReference type="Gene3D" id="3.10.620.30">
    <property type="match status" value="1"/>
</dbReference>
<protein>
    <submittedName>
        <fullName evidence="2">Transglutaminase domain-containing protein</fullName>
    </submittedName>
</protein>
<dbReference type="Pfam" id="PF01841">
    <property type="entry name" value="Transglut_core"/>
    <property type="match status" value="1"/>
</dbReference>
<keyword evidence="3" id="KW-1185">Reference proteome</keyword>
<evidence type="ECO:0000313" key="3">
    <source>
        <dbReference type="Proteomes" id="UP000717752"/>
    </source>
</evidence>
<gene>
    <name evidence="2" type="ORF">JNB85_21030</name>
</gene>
<dbReference type="InterPro" id="IPR038765">
    <property type="entry name" value="Papain-like_cys_pep_sf"/>
</dbReference>
<dbReference type="InterPro" id="IPR002931">
    <property type="entry name" value="Transglutaminase-like"/>
</dbReference>
<dbReference type="EMBL" id="JAEUAK010000008">
    <property type="protein sequence ID" value="MBW9054890.1"/>
    <property type="molecule type" value="Genomic_DNA"/>
</dbReference>
<dbReference type="SUPFAM" id="SSF54001">
    <property type="entry name" value="Cysteine proteinases"/>
    <property type="match status" value="1"/>
</dbReference>
<evidence type="ECO:0000259" key="1">
    <source>
        <dbReference type="Pfam" id="PF01841"/>
    </source>
</evidence>
<reference evidence="2 3" key="1">
    <citation type="journal article" date="2021" name="MBio">
        <title>Poor Competitiveness of Bradyrhizobium in Pigeon Pea Root Colonization in Indian Soils.</title>
        <authorList>
            <person name="Chalasani D."/>
            <person name="Basu A."/>
            <person name="Pullabhotla S.V.S.R.N."/>
            <person name="Jorrin B."/>
            <person name="Neal A.L."/>
            <person name="Poole P.S."/>
            <person name="Podile A.R."/>
            <person name="Tkacz A."/>
        </authorList>
    </citation>
    <scope>NUCLEOTIDE SEQUENCE [LARGE SCALE GENOMIC DNA]</scope>
    <source>
        <strain evidence="2 3">HU56</strain>
    </source>
</reference>
<organism evidence="2 3">
    <name type="scientific">Rhizobium mesosinicum</name>
    <dbReference type="NCBI Taxonomy" id="335017"/>
    <lineage>
        <taxon>Bacteria</taxon>
        <taxon>Pseudomonadati</taxon>
        <taxon>Pseudomonadota</taxon>
        <taxon>Alphaproteobacteria</taxon>
        <taxon>Hyphomicrobiales</taxon>
        <taxon>Rhizobiaceae</taxon>
        <taxon>Rhizobium/Agrobacterium group</taxon>
        <taxon>Rhizobium</taxon>
    </lineage>
</organism>
<feature type="domain" description="Transglutaminase-like" evidence="1">
    <location>
        <begin position="87"/>
        <end position="143"/>
    </location>
</feature>
<comment type="caution">
    <text evidence="2">The sequence shown here is derived from an EMBL/GenBank/DDBJ whole genome shotgun (WGS) entry which is preliminary data.</text>
</comment>
<sequence>MRKSFYASQSVYSEPGSYRETLMGGGVEPKSIARWISSFMQHPRGAESEERGFKPEQAADLELRSVEEILSVAVKRNLLESDSEQHKVGGVCRDFAIMAVSRFRERGTPARLRVGFADYLVADRWEDHWLCEWHDGERWKRLDVEFAAIGGVSFDTLDVPGERFLTASEAWIRIKGNAEMASRFGVSSLDLGGEWFVAGSLLREMAALRKLELKPWDYWGLSKDLSPVSTGLSQQARTELDDLASRLTTVTIDGEDEPDALADWPLPDEVISFPQGEPVAVVLLNS</sequence>
<dbReference type="RefSeq" id="WP_220336235.1">
    <property type="nucleotide sequence ID" value="NZ_JAEUAK010000008.1"/>
</dbReference>
<evidence type="ECO:0000313" key="2">
    <source>
        <dbReference type="EMBL" id="MBW9054890.1"/>
    </source>
</evidence>
<dbReference type="Proteomes" id="UP000717752">
    <property type="component" value="Unassembled WGS sequence"/>
</dbReference>
<accession>A0ABS7GY35</accession>
<name>A0ABS7GY35_9HYPH</name>
<proteinExistence type="predicted"/>